<evidence type="ECO:0000259" key="11">
    <source>
        <dbReference type="Pfam" id="PF01370"/>
    </source>
</evidence>
<dbReference type="Gene3D" id="3.40.50.720">
    <property type="entry name" value="NAD(P)-binding Rossmann-like Domain"/>
    <property type="match status" value="1"/>
</dbReference>
<evidence type="ECO:0000256" key="9">
    <source>
        <dbReference type="ARBA" id="ARBA00023277"/>
    </source>
</evidence>
<organism evidence="12 13">
    <name type="scientific">Noviluteimonas caseinilytica</name>
    <dbReference type="NCBI Taxonomy" id="2675101"/>
    <lineage>
        <taxon>Bacteria</taxon>
        <taxon>Pseudomonadati</taxon>
        <taxon>Pseudomonadota</taxon>
        <taxon>Gammaproteobacteria</taxon>
        <taxon>Lysobacterales</taxon>
        <taxon>Lysobacteraceae</taxon>
        <taxon>Noviluteimonas</taxon>
    </lineage>
</organism>
<reference evidence="12 13" key="1">
    <citation type="submission" date="2021-03" db="EMBL/GenBank/DDBJ databases">
        <title>Complete Genome Sequences of Two Lysobacter Strains Isolated from Sea Water (Lysobacter caseinilyticus) and Soil (Lysobacter helvus) in South Korea.</title>
        <authorList>
            <person name="Watanabe Y."/>
            <person name="Arakawa K."/>
        </authorList>
    </citation>
    <scope>NUCLEOTIDE SEQUENCE [LARGE SCALE GENOMIC DNA]</scope>
    <source>
        <strain evidence="12 13">KVB24</strain>
    </source>
</reference>
<feature type="domain" description="NAD-dependent epimerase/dehydratase" evidence="11">
    <location>
        <begin position="7"/>
        <end position="255"/>
    </location>
</feature>
<comment type="similarity">
    <text evidence="4 10">Belongs to the NAD(P)-dependent epimerase/dehydratase family.</text>
</comment>
<evidence type="ECO:0000256" key="5">
    <source>
        <dbReference type="ARBA" id="ARBA00013189"/>
    </source>
</evidence>
<dbReference type="SUPFAM" id="SSF51735">
    <property type="entry name" value="NAD(P)-binding Rossmann-fold domains"/>
    <property type="match status" value="1"/>
</dbReference>
<evidence type="ECO:0000313" key="12">
    <source>
        <dbReference type="EMBL" id="BCT91634.1"/>
    </source>
</evidence>
<evidence type="ECO:0000313" key="13">
    <source>
        <dbReference type="Proteomes" id="UP000681317"/>
    </source>
</evidence>
<dbReference type="Proteomes" id="UP000681317">
    <property type="component" value="Chromosome"/>
</dbReference>
<proteinExistence type="inferred from homology"/>
<dbReference type="Gene3D" id="3.90.25.10">
    <property type="entry name" value="UDP-galactose 4-epimerase, domain 1"/>
    <property type="match status" value="1"/>
</dbReference>
<dbReference type="EMBL" id="AP024545">
    <property type="protein sequence ID" value="BCT91634.1"/>
    <property type="molecule type" value="Genomic_DNA"/>
</dbReference>
<gene>
    <name evidence="12" type="primary">galE</name>
    <name evidence="12" type="ORF">LYSCAS_06580</name>
</gene>
<evidence type="ECO:0000256" key="2">
    <source>
        <dbReference type="ARBA" id="ARBA00001911"/>
    </source>
</evidence>
<evidence type="ECO:0000256" key="7">
    <source>
        <dbReference type="ARBA" id="ARBA00023027"/>
    </source>
</evidence>
<dbReference type="InterPro" id="IPR001509">
    <property type="entry name" value="Epimerase_deHydtase"/>
</dbReference>
<comment type="cofactor">
    <cofactor evidence="2 10">
        <name>NAD(+)</name>
        <dbReference type="ChEBI" id="CHEBI:57540"/>
    </cofactor>
</comment>
<dbReference type="NCBIfam" id="TIGR01179">
    <property type="entry name" value="galE"/>
    <property type="match status" value="1"/>
</dbReference>
<dbReference type="InterPro" id="IPR005886">
    <property type="entry name" value="UDP_G4E"/>
</dbReference>
<comment type="catalytic activity">
    <reaction evidence="1 10">
        <text>UDP-alpha-D-glucose = UDP-alpha-D-galactose</text>
        <dbReference type="Rhea" id="RHEA:22168"/>
        <dbReference type="ChEBI" id="CHEBI:58885"/>
        <dbReference type="ChEBI" id="CHEBI:66914"/>
        <dbReference type="EC" id="5.1.3.2"/>
    </reaction>
</comment>
<evidence type="ECO:0000256" key="3">
    <source>
        <dbReference type="ARBA" id="ARBA00004947"/>
    </source>
</evidence>
<comment type="subunit">
    <text evidence="10">Homodimer.</text>
</comment>
<name>A0ABM7Q300_9GAMM</name>
<dbReference type="EC" id="5.1.3.2" evidence="5 10"/>
<keyword evidence="9 10" id="KW-0119">Carbohydrate metabolism</keyword>
<evidence type="ECO:0000256" key="1">
    <source>
        <dbReference type="ARBA" id="ARBA00000083"/>
    </source>
</evidence>
<dbReference type="CDD" id="cd05247">
    <property type="entry name" value="UDP_G4E_1_SDR_e"/>
    <property type="match status" value="1"/>
</dbReference>
<evidence type="ECO:0000256" key="10">
    <source>
        <dbReference type="RuleBase" id="RU366046"/>
    </source>
</evidence>
<comment type="pathway">
    <text evidence="3 10">Carbohydrate metabolism; galactose metabolism.</text>
</comment>
<keyword evidence="7 10" id="KW-0520">NAD</keyword>
<evidence type="ECO:0000256" key="4">
    <source>
        <dbReference type="ARBA" id="ARBA00007637"/>
    </source>
</evidence>
<dbReference type="PANTHER" id="PTHR43725">
    <property type="entry name" value="UDP-GLUCOSE 4-EPIMERASE"/>
    <property type="match status" value="1"/>
</dbReference>
<accession>A0ABM7Q300</accession>
<evidence type="ECO:0000256" key="8">
    <source>
        <dbReference type="ARBA" id="ARBA00023235"/>
    </source>
</evidence>
<protein>
    <recommendedName>
        <fullName evidence="6 10">UDP-glucose 4-epimerase</fullName>
        <ecNumber evidence="5 10">5.1.3.2</ecNumber>
    </recommendedName>
</protein>
<dbReference type="Pfam" id="PF01370">
    <property type="entry name" value="Epimerase"/>
    <property type="match status" value="1"/>
</dbReference>
<sequence>MLARMHILVCGGAGYIGSHMARWLALRGTRVTVLDNLSTGHRAAVQWGELIEADLRDASALDRAFAAHRFDAVMHFCAKSLVAESVADPLAYYESNVGGTLSLLQAMRRHGVERLVFSSTAAVFGHPMTDRIDETHPLQPINPYGATKAMAERLLADAAAAHGLRSVALRYFNAAGASDDASIGESHHPETHLVPNVLRAALGTGPGLQVFGDDWPTPDGTCIRDYVHVDDLAQAHALALDYMDAHPGAHAFNLGNGAGFSVREVIAAAEAASGQAIPFSVQPRRAGDPAVLVAASDLARAALGWTPVHNALAPILESALRWHRAPTF</sequence>
<evidence type="ECO:0000256" key="6">
    <source>
        <dbReference type="ARBA" id="ARBA00018569"/>
    </source>
</evidence>
<dbReference type="PANTHER" id="PTHR43725:SF53">
    <property type="entry name" value="UDP-ARABINOSE 4-EPIMERASE 1"/>
    <property type="match status" value="1"/>
</dbReference>
<keyword evidence="13" id="KW-1185">Reference proteome</keyword>
<keyword evidence="8 10" id="KW-0413">Isomerase</keyword>
<dbReference type="InterPro" id="IPR036291">
    <property type="entry name" value="NAD(P)-bd_dom_sf"/>
</dbReference>